<evidence type="ECO:0000256" key="4">
    <source>
        <dbReference type="ARBA" id="ARBA00022989"/>
    </source>
</evidence>
<feature type="transmembrane region" description="Helical" evidence="6">
    <location>
        <begin position="21"/>
        <end position="45"/>
    </location>
</feature>
<dbReference type="Proteomes" id="UP000004619">
    <property type="component" value="Unassembled WGS sequence"/>
</dbReference>
<evidence type="ECO:0000256" key="6">
    <source>
        <dbReference type="SAM" id="Phobius"/>
    </source>
</evidence>
<keyword evidence="4 6" id="KW-1133">Transmembrane helix</keyword>
<evidence type="ECO:0000256" key="1">
    <source>
        <dbReference type="ARBA" id="ARBA00004141"/>
    </source>
</evidence>
<evidence type="ECO:0000256" key="5">
    <source>
        <dbReference type="ARBA" id="ARBA00023136"/>
    </source>
</evidence>
<feature type="transmembrane region" description="Helical" evidence="6">
    <location>
        <begin position="57"/>
        <end position="81"/>
    </location>
</feature>
<keyword evidence="2" id="KW-0813">Transport</keyword>
<dbReference type="PROSITE" id="PS50267">
    <property type="entry name" value="NA_NEUROTRAN_SYMP_3"/>
    <property type="match status" value="1"/>
</dbReference>
<feature type="transmembrane region" description="Helical" evidence="6">
    <location>
        <begin position="280"/>
        <end position="300"/>
    </location>
</feature>
<feature type="transmembrane region" description="Helical" evidence="6">
    <location>
        <begin position="236"/>
        <end position="259"/>
    </location>
</feature>
<feature type="transmembrane region" description="Helical" evidence="6">
    <location>
        <begin position="371"/>
        <end position="391"/>
    </location>
</feature>
<dbReference type="STRING" id="411483.FAEPRAA2165_02224"/>
<dbReference type="eggNOG" id="COG0733">
    <property type="taxonomic scope" value="Bacteria"/>
</dbReference>
<comment type="subcellular location">
    <subcellularLocation>
        <location evidence="1">Membrane</location>
        <topology evidence="1">Multi-pass membrane protein</topology>
    </subcellularLocation>
</comment>
<dbReference type="GO" id="GO:0016020">
    <property type="term" value="C:membrane"/>
    <property type="evidence" value="ECO:0007669"/>
    <property type="project" value="UniProtKB-SubCell"/>
</dbReference>
<keyword evidence="5 6" id="KW-0472">Membrane</keyword>
<sequence>MLYYITIGNMDRSFRIMEKKASSFSGQIGFVLAAAGSAVGVGNLWRFPYLAAKDGGGLFLLVYLVLVLTFGFTLLTSDIAIGRRTKQSAIRAYETMRPKWKFLGILTFLVPVLIMTYYAVIGGWITKYAAVYLTGQSAAAAEDGYFTSFITSPVSPVVFALLFMGVTAFIVYNGVEGGIERVSRYMMPILLVLVVVIAGYALTLRHEDASGQMRTGLEGLRYYLTPHMEGLTVSRFLQILLDAMSQLFFSLSVSMGIMITYGSYVKPDVDLNKAVNQIEIFDTGVALLAGAMIIPAVYVFSGTEGMSAGPSLMFVSLPKVFNAMGKAGMFVGILFFVTAIFATLTSCISVLESITANCMEIFHSGRKKTVLVLAVIYLAASAIIALGYSIFYFEVQLPNGSVGQLLDIMDYVSNSVMMPFIALLSTILIGWVMTPDYVIDEMQRNGETFRRKKLYRVMIRYVAPVMMLVLFLQSTGILA</sequence>
<dbReference type="HOGENOM" id="CLU_006855_3_4_9"/>
<dbReference type="SUPFAM" id="SSF161070">
    <property type="entry name" value="SNF-like"/>
    <property type="match status" value="1"/>
</dbReference>
<dbReference type="CDD" id="cd10336">
    <property type="entry name" value="SLC6sbd_Tyt1-Like"/>
    <property type="match status" value="1"/>
</dbReference>
<accession>C7H7E0</accession>
<organism evidence="7 8">
    <name type="scientific">Faecalibacterium duncaniae (strain DSM 17677 / JCM 31915 / A2-165)</name>
    <name type="common">Faecalibacterium prausnitzii</name>
    <dbReference type="NCBI Taxonomy" id="411483"/>
    <lineage>
        <taxon>Bacteria</taxon>
        <taxon>Bacillati</taxon>
        <taxon>Bacillota</taxon>
        <taxon>Clostridia</taxon>
        <taxon>Eubacteriales</taxon>
        <taxon>Oscillospiraceae</taxon>
        <taxon>Faecalibacterium</taxon>
    </lineage>
</organism>
<dbReference type="PANTHER" id="PTHR42948">
    <property type="entry name" value="TRANSPORTER"/>
    <property type="match status" value="1"/>
</dbReference>
<dbReference type="NCBIfam" id="NF037979">
    <property type="entry name" value="Na_transp"/>
    <property type="match status" value="1"/>
</dbReference>
<gene>
    <name evidence="7" type="ORF">FAEPRAA2165_02224</name>
</gene>
<feature type="transmembrane region" description="Helical" evidence="6">
    <location>
        <begin position="145"/>
        <end position="173"/>
    </location>
</feature>
<feature type="transmembrane region" description="Helical" evidence="6">
    <location>
        <begin position="102"/>
        <end position="125"/>
    </location>
</feature>
<feature type="transmembrane region" description="Helical" evidence="6">
    <location>
        <begin position="454"/>
        <end position="472"/>
    </location>
</feature>
<dbReference type="InterPro" id="IPR047218">
    <property type="entry name" value="YocR/YhdH-like"/>
</dbReference>
<dbReference type="EMBL" id="ACOP02000059">
    <property type="protein sequence ID" value="EEU96159.1"/>
    <property type="molecule type" value="Genomic_DNA"/>
</dbReference>
<evidence type="ECO:0000313" key="7">
    <source>
        <dbReference type="EMBL" id="EEU96159.1"/>
    </source>
</evidence>
<proteinExistence type="predicted"/>
<dbReference type="PRINTS" id="PR00176">
    <property type="entry name" value="NANEUSMPORT"/>
</dbReference>
<protein>
    <submittedName>
        <fullName evidence="7">Sodium:neurotransmitter symporter family protein</fullName>
    </submittedName>
</protein>
<dbReference type="Pfam" id="PF00209">
    <property type="entry name" value="SNF"/>
    <property type="match status" value="2"/>
</dbReference>
<reference evidence="7" key="1">
    <citation type="submission" date="2009-08" db="EMBL/GenBank/DDBJ databases">
        <authorList>
            <person name="Weinstock G."/>
            <person name="Sodergren E."/>
            <person name="Clifton S."/>
            <person name="Fulton L."/>
            <person name="Fulton B."/>
            <person name="Courtney L."/>
            <person name="Fronick C."/>
            <person name="Harrison M."/>
            <person name="Strong C."/>
            <person name="Farmer C."/>
            <person name="Delahaunty K."/>
            <person name="Markovic C."/>
            <person name="Hall O."/>
            <person name="Minx P."/>
            <person name="Tomlinson C."/>
            <person name="Mitreva M."/>
            <person name="Nelson J."/>
            <person name="Hou S."/>
            <person name="Wollam A."/>
            <person name="Pepin K.H."/>
            <person name="Johnson M."/>
            <person name="Bhonagiri V."/>
            <person name="Nash W.E."/>
            <person name="Warren W."/>
            <person name="Chinwalla A."/>
            <person name="Mardis E.R."/>
            <person name="Wilson R.K."/>
        </authorList>
    </citation>
    <scope>NUCLEOTIDE SEQUENCE [LARGE SCALE GENOMIC DNA]</scope>
    <source>
        <strain evidence="7">A2-165</strain>
    </source>
</reference>
<dbReference type="PATRIC" id="fig|411483.3.peg.1638"/>
<dbReference type="AlphaFoldDB" id="C7H7E0"/>
<feature type="transmembrane region" description="Helical" evidence="6">
    <location>
        <begin position="411"/>
        <end position="433"/>
    </location>
</feature>
<name>C7H7E0_FAED2</name>
<feature type="transmembrane region" description="Helical" evidence="6">
    <location>
        <begin position="185"/>
        <end position="203"/>
    </location>
</feature>
<dbReference type="InterPro" id="IPR037272">
    <property type="entry name" value="SNS_sf"/>
</dbReference>
<keyword evidence="3 6" id="KW-0812">Transmembrane</keyword>
<comment type="caution">
    <text evidence="7">The sequence shown here is derived from an EMBL/GenBank/DDBJ whole genome shotgun (WGS) entry which is preliminary data.</text>
</comment>
<evidence type="ECO:0000256" key="2">
    <source>
        <dbReference type="ARBA" id="ARBA00022448"/>
    </source>
</evidence>
<feature type="transmembrane region" description="Helical" evidence="6">
    <location>
        <begin position="327"/>
        <end position="351"/>
    </location>
</feature>
<evidence type="ECO:0000313" key="8">
    <source>
        <dbReference type="Proteomes" id="UP000004619"/>
    </source>
</evidence>
<dbReference type="InterPro" id="IPR000175">
    <property type="entry name" value="Na/ntran_symport"/>
</dbReference>
<keyword evidence="8" id="KW-1185">Reference proteome</keyword>
<evidence type="ECO:0000256" key="3">
    <source>
        <dbReference type="ARBA" id="ARBA00022692"/>
    </source>
</evidence>
<dbReference type="PANTHER" id="PTHR42948:SF1">
    <property type="entry name" value="TRANSPORTER"/>
    <property type="match status" value="1"/>
</dbReference>